<dbReference type="SUPFAM" id="SSF52047">
    <property type="entry name" value="RNI-like"/>
    <property type="match status" value="1"/>
</dbReference>
<dbReference type="EMBL" id="CP034456">
    <property type="protein sequence ID" value="QBM85397.1"/>
    <property type="molecule type" value="Genomic_DNA"/>
</dbReference>
<evidence type="ECO:0000313" key="1">
    <source>
        <dbReference type="EMBL" id="QBM85397.1"/>
    </source>
</evidence>
<protein>
    <recommendedName>
        <fullName evidence="3">F-box domain-containing protein</fullName>
    </recommendedName>
</protein>
<gene>
    <name evidence="1" type="ORF">METSCH_A00140</name>
</gene>
<name>A0A4P6XCN2_9ASCO</name>
<dbReference type="AlphaFoldDB" id="A0A4P6XCN2"/>
<proteinExistence type="predicted"/>
<sequence>MDSTLSLDVLRDLGRWLPQNDLIHLAFTCRRLYRALHEHIYLAIVIDSSKRVFCLELAAECTTRYTQTSQSAFEPVVIRSLYALTRFLKTLIAHPEYAQYIRILVAQDRFPDVPALDLNNYLIQVFPHLDRLQVLNWYLPDCPLHAELLALLPRPERLESLCGNFQSLHTNFCAKNFFALRHVDISGFPSAETLAHIDFSKFHLLESLTLSRNVPRNRISSASKLDRCCRKSVETQVENLTAILSAPKAPLCMLQMISSQIETPHRLRSLVLRDISVTPSDGRTLLENIDGTTLNHLSLENCVEQLFEPDFYHPNEVRIVRRNPPAVTFMDAFFAGITHLRLLDINLTNELCYNDATLRAISKLKGLSRLSVHLKHFCRRGAYDIEPLITALRTHEHTLKHLDICINVVERINVSLCPKKVSYYELDSLHGLCVLTHLRILRLPVKYGQIEKIPLHLSQLKNIEILHLVVTDLNSLPLTASCNNCENPAMYALCKSNSLIATEYFHGANSYANSLKEGNANHFLEFAVLYKQFFPKLAYLRIDLNDQSFLFDCRNASFINFKDQVYLDHFDLLASRHLSETY</sequence>
<evidence type="ECO:0000313" key="2">
    <source>
        <dbReference type="Proteomes" id="UP000292447"/>
    </source>
</evidence>
<keyword evidence="2" id="KW-1185">Reference proteome</keyword>
<evidence type="ECO:0008006" key="3">
    <source>
        <dbReference type="Google" id="ProtNLM"/>
    </source>
</evidence>
<organism evidence="1 2">
    <name type="scientific">Metschnikowia aff. pulcherrima</name>
    <dbReference type="NCBI Taxonomy" id="2163413"/>
    <lineage>
        <taxon>Eukaryota</taxon>
        <taxon>Fungi</taxon>
        <taxon>Dikarya</taxon>
        <taxon>Ascomycota</taxon>
        <taxon>Saccharomycotina</taxon>
        <taxon>Pichiomycetes</taxon>
        <taxon>Metschnikowiaceae</taxon>
        <taxon>Metschnikowia</taxon>
    </lineage>
</organism>
<dbReference type="Proteomes" id="UP000292447">
    <property type="component" value="Chromosome I"/>
</dbReference>
<accession>A0A4P6XCN2</accession>
<reference evidence="2" key="1">
    <citation type="submission" date="2019-03" db="EMBL/GenBank/DDBJ databases">
        <title>Snf2 controls pulcherriminic acid biosynthesis and connects pigmentation and antifungal activity of the yeast Metschnikowia pulcherrima.</title>
        <authorList>
            <person name="Gore-Lloyd D."/>
            <person name="Sumann I."/>
            <person name="Brachmann A.O."/>
            <person name="Schneeberger K."/>
            <person name="Ortiz-Merino R.A."/>
            <person name="Moreno-Beltran M."/>
            <person name="Schlaefli M."/>
            <person name="Kirner P."/>
            <person name="Santos Kron A."/>
            <person name="Wolfe K.H."/>
            <person name="Piel J."/>
            <person name="Ahrens C.H."/>
            <person name="Henk D."/>
            <person name="Freimoser F.M."/>
        </authorList>
    </citation>
    <scope>NUCLEOTIDE SEQUENCE [LARGE SCALE GENOMIC DNA]</scope>
    <source>
        <strain evidence="2">APC 1.2</strain>
    </source>
</reference>